<dbReference type="STRING" id="33097.A0A150GL95"/>
<reference evidence="3" key="1">
    <citation type="journal article" date="2016" name="Nat. Commun.">
        <title>The Gonium pectorale genome demonstrates co-option of cell cycle regulation during the evolution of multicellularity.</title>
        <authorList>
            <person name="Hanschen E.R."/>
            <person name="Marriage T.N."/>
            <person name="Ferris P.J."/>
            <person name="Hamaji T."/>
            <person name="Toyoda A."/>
            <person name="Fujiyama A."/>
            <person name="Neme R."/>
            <person name="Noguchi H."/>
            <person name="Minakuchi Y."/>
            <person name="Suzuki M."/>
            <person name="Kawai-Toyooka H."/>
            <person name="Smith D.R."/>
            <person name="Sparks H."/>
            <person name="Anderson J."/>
            <person name="Bakaric R."/>
            <person name="Luria V."/>
            <person name="Karger A."/>
            <person name="Kirschner M.W."/>
            <person name="Durand P.M."/>
            <person name="Michod R.E."/>
            <person name="Nozaki H."/>
            <person name="Olson B.J."/>
        </authorList>
    </citation>
    <scope>NUCLEOTIDE SEQUENCE [LARGE SCALE GENOMIC DNA]</scope>
    <source>
        <strain evidence="3">NIES-2863</strain>
    </source>
</reference>
<comment type="caution">
    <text evidence="2">The sequence shown here is derived from an EMBL/GenBank/DDBJ whole genome shotgun (WGS) entry which is preliminary data.</text>
</comment>
<sequence>MTRDVGYAYWCTCCAYGSVVELMDHNVICGGNCVGACAAYTGLYLLGFPCLLQLMSRNNLRMKYGIGGDPCSDFCISWCCAPCGMCQEYRELVIRGHKPGGLVPTTAAPATAAPMDQQMAAINQSVVTNLNSLMHPGAYPSQPPAPYPGQPPAPYPGQPPAPYPGQPPAPYPPQQYAAPQPYPQQPPPPAIGAPAGYPPQPKAA</sequence>
<keyword evidence="3" id="KW-1185">Reference proteome</keyword>
<dbReference type="InterPro" id="IPR006461">
    <property type="entry name" value="PLAC_motif_containing"/>
</dbReference>
<dbReference type="AlphaFoldDB" id="A0A150GL95"/>
<accession>A0A150GL95</accession>
<dbReference type="NCBIfam" id="TIGR01571">
    <property type="entry name" value="A_thal_Cys_rich"/>
    <property type="match status" value="1"/>
</dbReference>
<evidence type="ECO:0000313" key="2">
    <source>
        <dbReference type="EMBL" id="KXZ50626.1"/>
    </source>
</evidence>
<protein>
    <submittedName>
        <fullName evidence="2">Uncharacterized protein</fullName>
    </submittedName>
</protein>
<name>A0A150GL95_GONPE</name>
<dbReference type="EMBL" id="LSYV01000016">
    <property type="protein sequence ID" value="KXZ50626.1"/>
    <property type="molecule type" value="Genomic_DNA"/>
</dbReference>
<dbReference type="Pfam" id="PF04749">
    <property type="entry name" value="PLAC8"/>
    <property type="match status" value="1"/>
</dbReference>
<feature type="region of interest" description="Disordered" evidence="1">
    <location>
        <begin position="133"/>
        <end position="204"/>
    </location>
</feature>
<dbReference type="Proteomes" id="UP000075714">
    <property type="component" value="Unassembled WGS sequence"/>
</dbReference>
<feature type="compositionally biased region" description="Pro residues" evidence="1">
    <location>
        <begin position="180"/>
        <end position="204"/>
    </location>
</feature>
<proteinExistence type="predicted"/>
<evidence type="ECO:0000313" key="3">
    <source>
        <dbReference type="Proteomes" id="UP000075714"/>
    </source>
</evidence>
<dbReference type="PANTHER" id="PTHR15907">
    <property type="entry name" value="DUF614 FAMILY PROTEIN-RELATED"/>
    <property type="match status" value="1"/>
</dbReference>
<gene>
    <name evidence="2" type="ORF">GPECTOR_15g310</name>
</gene>
<organism evidence="2 3">
    <name type="scientific">Gonium pectorale</name>
    <name type="common">Green alga</name>
    <dbReference type="NCBI Taxonomy" id="33097"/>
    <lineage>
        <taxon>Eukaryota</taxon>
        <taxon>Viridiplantae</taxon>
        <taxon>Chlorophyta</taxon>
        <taxon>core chlorophytes</taxon>
        <taxon>Chlorophyceae</taxon>
        <taxon>CS clade</taxon>
        <taxon>Chlamydomonadales</taxon>
        <taxon>Volvocaceae</taxon>
        <taxon>Gonium</taxon>
    </lineage>
</organism>
<feature type="compositionally biased region" description="Pro residues" evidence="1">
    <location>
        <begin position="141"/>
        <end position="173"/>
    </location>
</feature>
<evidence type="ECO:0000256" key="1">
    <source>
        <dbReference type="SAM" id="MobiDB-lite"/>
    </source>
</evidence>
<dbReference type="OrthoDB" id="529328at2759"/>